<evidence type="ECO:0000256" key="4">
    <source>
        <dbReference type="ARBA" id="ARBA00022475"/>
    </source>
</evidence>
<feature type="transmembrane region" description="Helical" evidence="8">
    <location>
        <begin position="44"/>
        <end position="69"/>
    </location>
</feature>
<keyword evidence="11" id="KW-1185">Reference proteome</keyword>
<keyword evidence="5 8" id="KW-0812">Transmembrane</keyword>
<evidence type="ECO:0000259" key="9">
    <source>
        <dbReference type="Pfam" id="PF04535"/>
    </source>
</evidence>
<gene>
    <name evidence="10" type="ORF">URODEC1_LOCUS106300</name>
</gene>
<evidence type="ECO:0000256" key="7">
    <source>
        <dbReference type="ARBA" id="ARBA00023136"/>
    </source>
</evidence>
<evidence type="ECO:0000313" key="11">
    <source>
        <dbReference type="Proteomes" id="UP001497457"/>
    </source>
</evidence>
<dbReference type="InterPro" id="IPR045009">
    <property type="entry name" value="CASPL-5"/>
</dbReference>
<organism evidence="10 11">
    <name type="scientific">Urochloa decumbens</name>
    <dbReference type="NCBI Taxonomy" id="240449"/>
    <lineage>
        <taxon>Eukaryota</taxon>
        <taxon>Viridiplantae</taxon>
        <taxon>Streptophyta</taxon>
        <taxon>Embryophyta</taxon>
        <taxon>Tracheophyta</taxon>
        <taxon>Spermatophyta</taxon>
        <taxon>Magnoliopsida</taxon>
        <taxon>Liliopsida</taxon>
        <taxon>Poales</taxon>
        <taxon>Poaceae</taxon>
        <taxon>PACMAD clade</taxon>
        <taxon>Panicoideae</taxon>
        <taxon>Panicodae</taxon>
        <taxon>Paniceae</taxon>
        <taxon>Melinidinae</taxon>
        <taxon>Urochloa</taxon>
    </lineage>
</organism>
<keyword evidence="4 8" id="KW-1003">Cell membrane</keyword>
<name>A0ABC9FJL2_9POAL</name>
<dbReference type="EMBL" id="OZ075116">
    <property type="protein sequence ID" value="CAL5076703.1"/>
    <property type="molecule type" value="Genomic_DNA"/>
</dbReference>
<accession>A0ABC9FJL2</accession>
<evidence type="ECO:0000256" key="1">
    <source>
        <dbReference type="ARBA" id="ARBA00004651"/>
    </source>
</evidence>
<evidence type="ECO:0000256" key="6">
    <source>
        <dbReference type="ARBA" id="ARBA00022989"/>
    </source>
</evidence>
<feature type="transmembrane region" description="Helical" evidence="8">
    <location>
        <begin position="129"/>
        <end position="153"/>
    </location>
</feature>
<reference evidence="11" key="1">
    <citation type="submission" date="2024-06" db="EMBL/GenBank/DDBJ databases">
        <authorList>
            <person name="Ryan C."/>
        </authorList>
    </citation>
    <scope>NUCLEOTIDE SEQUENCE [LARGE SCALE GENOMIC DNA]</scope>
</reference>
<evidence type="ECO:0000256" key="8">
    <source>
        <dbReference type="RuleBase" id="RU361233"/>
    </source>
</evidence>
<dbReference type="Proteomes" id="UP001497457">
    <property type="component" value="Chromosome 6rd"/>
</dbReference>
<proteinExistence type="inferred from homology"/>
<evidence type="ECO:0000256" key="5">
    <source>
        <dbReference type="ARBA" id="ARBA00022692"/>
    </source>
</evidence>
<feature type="transmembrane region" description="Helical" evidence="8">
    <location>
        <begin position="21"/>
        <end position="38"/>
    </location>
</feature>
<comment type="subcellular location">
    <subcellularLocation>
        <location evidence="1 8">Cell membrane</location>
        <topology evidence="1 8">Multi-pass membrane protein</topology>
    </subcellularLocation>
</comment>
<reference evidence="10 11" key="2">
    <citation type="submission" date="2024-10" db="EMBL/GenBank/DDBJ databases">
        <authorList>
            <person name="Ryan C."/>
        </authorList>
    </citation>
    <scope>NUCLEOTIDE SEQUENCE [LARGE SCALE GENOMIC DNA]</scope>
</reference>
<dbReference type="GO" id="GO:0005886">
    <property type="term" value="C:plasma membrane"/>
    <property type="evidence" value="ECO:0007669"/>
    <property type="project" value="UniProtKB-SubCell"/>
</dbReference>
<feature type="transmembrane region" description="Helical" evidence="8">
    <location>
        <begin position="81"/>
        <end position="109"/>
    </location>
</feature>
<dbReference type="InterPro" id="IPR006702">
    <property type="entry name" value="CASP_dom"/>
</dbReference>
<comment type="similarity">
    <text evidence="2 8">Belongs to the Casparian strip membrane proteins (CASP) family.</text>
</comment>
<keyword evidence="6 8" id="KW-1133">Transmembrane helix</keyword>
<evidence type="ECO:0000256" key="3">
    <source>
        <dbReference type="ARBA" id="ARBA00011489"/>
    </source>
</evidence>
<comment type="subunit">
    <text evidence="3 8">Homodimer and heterodimers.</text>
</comment>
<evidence type="ECO:0000313" key="10">
    <source>
        <dbReference type="EMBL" id="CAL5076703.1"/>
    </source>
</evidence>
<evidence type="ECO:0000256" key="2">
    <source>
        <dbReference type="ARBA" id="ARBA00007651"/>
    </source>
</evidence>
<dbReference type="AlphaFoldDB" id="A0ABC9FJL2"/>
<protein>
    <recommendedName>
        <fullName evidence="8">CASP-like protein</fullName>
    </recommendedName>
</protein>
<dbReference type="PANTHER" id="PTHR32021">
    <property type="entry name" value="CASP-LIKE PROTEIN 5B3"/>
    <property type="match status" value="1"/>
</dbReference>
<keyword evidence="7 8" id="KW-0472">Membrane</keyword>
<dbReference type="PANTHER" id="PTHR32021:SF51">
    <property type="entry name" value="CASP-LIKE PROTEIN 5B3"/>
    <property type="match status" value="1"/>
</dbReference>
<dbReference type="Pfam" id="PF04535">
    <property type="entry name" value="CASP_dom"/>
    <property type="match status" value="1"/>
</dbReference>
<feature type="domain" description="Casparian strip membrane protein" evidence="9">
    <location>
        <begin position="7"/>
        <end position="141"/>
    </location>
</feature>
<sequence>MDVAAGRPGTRSSLVLRTSQCVFSAAAFAVMCSAYARSFNNYKAFWFLIYSMLIQFAWSLILGCADIYSLKNQAALQDRRLIRALLIGDWVVATLVFAAASASAAVATFFDRDTHYCVYFNSNELCSNYKVSVILAFITWSFQAASASAILLLNASLQ</sequence>